<keyword evidence="3 5" id="KW-1133">Transmembrane helix</keyword>
<feature type="transmembrane region" description="Helical" evidence="5">
    <location>
        <begin position="233"/>
        <end position="253"/>
    </location>
</feature>
<evidence type="ECO:0000256" key="3">
    <source>
        <dbReference type="ARBA" id="ARBA00022989"/>
    </source>
</evidence>
<dbReference type="PANTHER" id="PTHR37422">
    <property type="entry name" value="TEICHURONIC ACID BIOSYNTHESIS PROTEIN TUAE"/>
    <property type="match status" value="1"/>
</dbReference>
<feature type="transmembrane region" description="Helical" evidence="5">
    <location>
        <begin position="109"/>
        <end position="134"/>
    </location>
</feature>
<feature type="transmembrane region" description="Helical" evidence="5">
    <location>
        <begin position="191"/>
        <end position="221"/>
    </location>
</feature>
<sequence>MAVALATLIHRPFPPNPTIANQLTAIFGWGLVMILAPAPVLLRSTLRAAAPPLIVLALAAAACAIGIFLGTQPSPPGIGILGIMGLAAVVMLHGAAAGAGDVVRYFRPFAMALVVGGVCCGLIAFLQVFAYHALDNDLIAWPVRLGRPGGNVGQSNQFADIMLWGIIGSVPLARSWQDRAGAWLPRVGWCLAVLTMLFGVVLTGSRTALVALALLASWGLADRNLARPLRLGLLSLPFVAALMLWAIGAWSHAHEVTVVLLDRSDATDATSFRGGIWQSALVLIRQQPWLGVGWGQFNFAWTLTPSFARGAGLVSNTHNLPLQLAVELGVPAALLMMGLLVVALFQSFRRVWHQADEAGLAARSALLFVLVMGLHSMLEYPLWYAYLLLPTAWAFGVAVGTATALGATGASPDAARVTARNWRAVGLMMVVLAPSAWMDYLTIVDLFLPRSTSLPFDQRVAHGQASPLFANEADYVAVTERPLTPDMLPVIERSSHVLLNGRLMYAWANILYEQGQVDKARYMAARLREFNLPGPKPWFAPCDDAAVTAKPFQCLPPEHPVSWRDFR</sequence>
<evidence type="ECO:0000259" key="7">
    <source>
        <dbReference type="Pfam" id="PF11846"/>
    </source>
</evidence>
<comment type="caution">
    <text evidence="8">The sequence shown here is derived from an EMBL/GenBank/DDBJ whole genome shotgun (WGS) entry which is preliminary data.</text>
</comment>
<reference evidence="8" key="1">
    <citation type="submission" date="2021-11" db="EMBL/GenBank/DDBJ databases">
        <title>BS-T2-15 a new species belonging to the Comamonadaceae family isolated from the soil of a French oak forest.</title>
        <authorList>
            <person name="Mieszkin S."/>
            <person name="Alain K."/>
        </authorList>
    </citation>
    <scope>NUCLEOTIDE SEQUENCE</scope>
    <source>
        <strain evidence="8">BS-T2-15</strain>
    </source>
</reference>
<feature type="domain" description="Virulence factor membrane-bound polymerase C-terminal" evidence="7">
    <location>
        <begin position="365"/>
        <end position="528"/>
    </location>
</feature>
<dbReference type="Pfam" id="PF11846">
    <property type="entry name" value="Wzy_C_2"/>
    <property type="match status" value="1"/>
</dbReference>
<feature type="transmembrane region" description="Helical" evidence="5">
    <location>
        <begin position="384"/>
        <end position="405"/>
    </location>
</feature>
<keyword evidence="9" id="KW-1185">Reference proteome</keyword>
<evidence type="ECO:0000259" key="6">
    <source>
        <dbReference type="Pfam" id="PF04932"/>
    </source>
</evidence>
<evidence type="ECO:0000256" key="5">
    <source>
        <dbReference type="SAM" id="Phobius"/>
    </source>
</evidence>
<dbReference type="GO" id="GO:0016020">
    <property type="term" value="C:membrane"/>
    <property type="evidence" value="ECO:0007669"/>
    <property type="project" value="UniProtKB-SubCell"/>
</dbReference>
<dbReference type="AlphaFoldDB" id="A0A9X1YQR9"/>
<keyword evidence="4 5" id="KW-0472">Membrane</keyword>
<evidence type="ECO:0000256" key="1">
    <source>
        <dbReference type="ARBA" id="ARBA00004141"/>
    </source>
</evidence>
<dbReference type="Proteomes" id="UP001139353">
    <property type="component" value="Unassembled WGS sequence"/>
</dbReference>
<accession>A0A9X1YQR9</accession>
<feature type="transmembrane region" description="Helical" evidence="5">
    <location>
        <begin position="328"/>
        <end position="348"/>
    </location>
</feature>
<feature type="transmembrane region" description="Helical" evidence="5">
    <location>
        <begin position="425"/>
        <end position="448"/>
    </location>
</feature>
<protein>
    <submittedName>
        <fullName evidence="8">Wzy polymerase domain-containing protein</fullName>
    </submittedName>
</protein>
<feature type="domain" description="O-antigen ligase-related" evidence="6">
    <location>
        <begin position="191"/>
        <end position="336"/>
    </location>
</feature>
<comment type="subcellular location">
    <subcellularLocation>
        <location evidence="1">Membrane</location>
        <topology evidence="1">Multi-pass membrane protein</topology>
    </subcellularLocation>
</comment>
<dbReference type="Pfam" id="PF04932">
    <property type="entry name" value="Wzy_C"/>
    <property type="match status" value="1"/>
</dbReference>
<dbReference type="InterPro" id="IPR021797">
    <property type="entry name" value="Wzy_C_2"/>
</dbReference>
<dbReference type="EMBL" id="JAJLJH010000016">
    <property type="protein sequence ID" value="MCK9689608.1"/>
    <property type="molecule type" value="Genomic_DNA"/>
</dbReference>
<gene>
    <name evidence="8" type="ORF">LPC04_28145</name>
</gene>
<feature type="transmembrane region" description="Helical" evidence="5">
    <location>
        <begin position="20"/>
        <end position="41"/>
    </location>
</feature>
<feature type="transmembrane region" description="Helical" evidence="5">
    <location>
        <begin position="53"/>
        <end position="71"/>
    </location>
</feature>
<evidence type="ECO:0000256" key="4">
    <source>
        <dbReference type="ARBA" id="ARBA00023136"/>
    </source>
</evidence>
<evidence type="ECO:0000256" key="2">
    <source>
        <dbReference type="ARBA" id="ARBA00022692"/>
    </source>
</evidence>
<name>A0A9X1YQR9_9BURK</name>
<dbReference type="RefSeq" id="WP_275685658.1">
    <property type="nucleotide sequence ID" value="NZ_JAJLJH010000016.1"/>
</dbReference>
<keyword evidence="2 5" id="KW-0812">Transmembrane</keyword>
<evidence type="ECO:0000313" key="8">
    <source>
        <dbReference type="EMBL" id="MCK9689608.1"/>
    </source>
</evidence>
<dbReference type="InterPro" id="IPR007016">
    <property type="entry name" value="O-antigen_ligase-rel_domated"/>
</dbReference>
<feature type="transmembrane region" description="Helical" evidence="5">
    <location>
        <begin position="360"/>
        <end position="378"/>
    </location>
</feature>
<evidence type="ECO:0000313" key="9">
    <source>
        <dbReference type="Proteomes" id="UP001139353"/>
    </source>
</evidence>
<feature type="transmembrane region" description="Helical" evidence="5">
    <location>
        <begin position="77"/>
        <end position="97"/>
    </location>
</feature>
<dbReference type="PANTHER" id="PTHR37422:SF13">
    <property type="entry name" value="LIPOPOLYSACCHARIDE BIOSYNTHESIS PROTEIN PA4999-RELATED"/>
    <property type="match status" value="1"/>
</dbReference>
<proteinExistence type="predicted"/>
<dbReference type="InterPro" id="IPR051533">
    <property type="entry name" value="WaaL-like"/>
</dbReference>
<organism evidence="8 9">
    <name type="scientific">Scleromatobacter humisilvae</name>
    <dbReference type="NCBI Taxonomy" id="2897159"/>
    <lineage>
        <taxon>Bacteria</taxon>
        <taxon>Pseudomonadati</taxon>
        <taxon>Pseudomonadota</taxon>
        <taxon>Betaproteobacteria</taxon>
        <taxon>Burkholderiales</taxon>
        <taxon>Sphaerotilaceae</taxon>
        <taxon>Scleromatobacter</taxon>
    </lineage>
</organism>